<feature type="domain" description="Reverse transcriptase" evidence="1">
    <location>
        <begin position="324"/>
        <end position="422"/>
    </location>
</feature>
<dbReference type="AlphaFoldDB" id="A0A1S3CX62"/>
<dbReference type="KEGG" id="dci:103506901"/>
<evidence type="ECO:0000313" key="2">
    <source>
        <dbReference type="Proteomes" id="UP000079169"/>
    </source>
</evidence>
<sequence length="436" mass="49944">MAKLTKRGFQSEPIFKTSVRNKASTRNSSAIYYTTCSSSNYDFQMAAYSSGLPSKRPNTDRKLNIYRSNEFLLTDVGIDKELEALGSSTVHYECLQQYINYEDLAEVSPMTSEASEDTKTESFDYSSSSQIENVNFFIEKLIQTDYDPEFELWYKNKYENFLNQTRSFMSGENLPEKRSPQQKMWKNTVETLFVQGNYSDLSSFIQTEHTKILHLESAVNKLINKNSPNDEQFNSYHERKRDETNLKENTAPFVQKLGTQRHVIHPCIEQEGTIAPYNEQMKNNVKDDVKGEEHKTHSKRNCDIVKYTSEMSARSAVRFPEQRVLDIAMAFERINKVSVLTKLASAGVGGPLFKYISNSMEGPQISVKIDSTCSENSSRQGSSLSGNIFDIAVSDIQKSIPQQVNHGMFVDDKIIYVKESEDRFSNIFPTPWKDHK</sequence>
<evidence type="ECO:0000259" key="1">
    <source>
        <dbReference type="Pfam" id="PF00078"/>
    </source>
</evidence>
<dbReference type="InterPro" id="IPR000477">
    <property type="entry name" value="RT_dom"/>
</dbReference>
<name>A0A1S3CX62_DIACI</name>
<gene>
    <name evidence="3" type="primary">LOC103506901</name>
</gene>
<proteinExistence type="predicted"/>
<protein>
    <submittedName>
        <fullName evidence="3">Uncharacterized protein LOC103506901</fullName>
    </submittedName>
</protein>
<organism evidence="2 3">
    <name type="scientific">Diaphorina citri</name>
    <name type="common">Asian citrus psyllid</name>
    <dbReference type="NCBI Taxonomy" id="121845"/>
    <lineage>
        <taxon>Eukaryota</taxon>
        <taxon>Metazoa</taxon>
        <taxon>Ecdysozoa</taxon>
        <taxon>Arthropoda</taxon>
        <taxon>Hexapoda</taxon>
        <taxon>Insecta</taxon>
        <taxon>Pterygota</taxon>
        <taxon>Neoptera</taxon>
        <taxon>Paraneoptera</taxon>
        <taxon>Hemiptera</taxon>
        <taxon>Sternorrhyncha</taxon>
        <taxon>Psylloidea</taxon>
        <taxon>Psyllidae</taxon>
        <taxon>Diaphorininae</taxon>
        <taxon>Diaphorina</taxon>
    </lineage>
</organism>
<accession>A0A1S3CX62</accession>
<evidence type="ECO:0000313" key="3">
    <source>
        <dbReference type="RefSeq" id="XP_008469548.1"/>
    </source>
</evidence>
<dbReference type="RefSeq" id="XP_008469548.1">
    <property type="nucleotide sequence ID" value="XM_008471326.3"/>
</dbReference>
<keyword evidence="2" id="KW-1185">Reference proteome</keyword>
<dbReference type="GeneID" id="103506901"/>
<dbReference type="Pfam" id="PF00078">
    <property type="entry name" value="RVT_1"/>
    <property type="match status" value="1"/>
</dbReference>
<dbReference type="Proteomes" id="UP000079169">
    <property type="component" value="Unplaced"/>
</dbReference>
<dbReference type="PaxDb" id="121845-A0A1S3CX62"/>
<reference evidence="3" key="1">
    <citation type="submission" date="2025-08" db="UniProtKB">
        <authorList>
            <consortium name="RefSeq"/>
        </authorList>
    </citation>
    <scope>IDENTIFICATION</scope>
</reference>